<keyword evidence="12" id="KW-0963">Cytoplasm</keyword>
<evidence type="ECO:0000256" key="7">
    <source>
        <dbReference type="ARBA" id="ARBA00023186"/>
    </source>
</evidence>
<dbReference type="Gene3D" id="1.10.3120.10">
    <property type="entry name" value="Trigger factor, C-terminal domain"/>
    <property type="match status" value="1"/>
</dbReference>
<evidence type="ECO:0000256" key="2">
    <source>
        <dbReference type="ARBA" id="ARBA00005464"/>
    </source>
</evidence>
<evidence type="ECO:0000256" key="6">
    <source>
        <dbReference type="ARBA" id="ARBA00023110"/>
    </source>
</evidence>
<dbReference type="InterPro" id="IPR027304">
    <property type="entry name" value="Trigger_fact/SurA_dom_sf"/>
</dbReference>
<dbReference type="Gene3D" id="3.30.70.1050">
    <property type="entry name" value="Trigger factor ribosome-binding domain"/>
    <property type="match status" value="1"/>
</dbReference>
<comment type="subcellular location">
    <subcellularLocation>
        <location evidence="12">Cytoplasm</location>
    </subcellularLocation>
    <text evidence="12">About half TF is bound to the ribosome near the polypeptide exit tunnel while the other half is free in the cytoplasm.</text>
</comment>
<dbReference type="NCBIfam" id="TIGR00115">
    <property type="entry name" value="tig"/>
    <property type="match status" value="1"/>
</dbReference>
<protein>
    <recommendedName>
        <fullName evidence="4 12">Trigger factor</fullName>
        <shortName evidence="12">TF</shortName>
        <ecNumber evidence="3 12">5.2.1.8</ecNumber>
    </recommendedName>
    <alternativeName>
        <fullName evidence="11 12">PPIase</fullName>
    </alternativeName>
</protein>
<dbReference type="RefSeq" id="WP_406787766.1">
    <property type="nucleotide sequence ID" value="NZ_JBJIAA010000009.1"/>
</dbReference>
<dbReference type="Pfam" id="PF05697">
    <property type="entry name" value="Trigger_N"/>
    <property type="match status" value="1"/>
</dbReference>
<dbReference type="PROSITE" id="PS50059">
    <property type="entry name" value="FKBP_PPIASE"/>
    <property type="match status" value="1"/>
</dbReference>
<dbReference type="SUPFAM" id="SSF109998">
    <property type="entry name" value="Triger factor/SurA peptide-binding domain-like"/>
    <property type="match status" value="1"/>
</dbReference>
<dbReference type="HAMAP" id="MF_00303">
    <property type="entry name" value="Trigger_factor_Tig"/>
    <property type="match status" value="1"/>
</dbReference>
<keyword evidence="18" id="KW-1185">Reference proteome</keyword>
<dbReference type="InterPro" id="IPR046357">
    <property type="entry name" value="PPIase_dom_sf"/>
</dbReference>
<dbReference type="SUPFAM" id="SSF102735">
    <property type="entry name" value="Trigger factor ribosome-binding domain"/>
    <property type="match status" value="1"/>
</dbReference>
<dbReference type="EMBL" id="JBJIAA010000009">
    <property type="protein sequence ID" value="MFL0251109.1"/>
    <property type="molecule type" value="Genomic_DNA"/>
</dbReference>
<evidence type="ECO:0000256" key="1">
    <source>
        <dbReference type="ARBA" id="ARBA00000971"/>
    </source>
</evidence>
<evidence type="ECO:0000313" key="18">
    <source>
        <dbReference type="Proteomes" id="UP001623592"/>
    </source>
</evidence>
<dbReference type="PIRSF" id="PIRSF003095">
    <property type="entry name" value="Trigger_factor"/>
    <property type="match status" value="1"/>
</dbReference>
<feature type="coiled-coil region" evidence="15">
    <location>
        <begin position="261"/>
        <end position="288"/>
    </location>
</feature>
<comment type="catalytic activity">
    <reaction evidence="1 12 13">
        <text>[protein]-peptidylproline (omega=180) = [protein]-peptidylproline (omega=0)</text>
        <dbReference type="Rhea" id="RHEA:16237"/>
        <dbReference type="Rhea" id="RHEA-COMP:10747"/>
        <dbReference type="Rhea" id="RHEA-COMP:10748"/>
        <dbReference type="ChEBI" id="CHEBI:83833"/>
        <dbReference type="ChEBI" id="CHEBI:83834"/>
        <dbReference type="EC" id="5.2.1.8"/>
    </reaction>
</comment>
<comment type="domain">
    <text evidence="12">Consists of 3 domains; the N-terminus binds the ribosome, the middle domain has PPIase activity, while the C-terminus has intrinsic chaperone activity on its own.</text>
</comment>
<dbReference type="PANTHER" id="PTHR30560:SF3">
    <property type="entry name" value="TRIGGER FACTOR-LIKE PROTEIN TIG, CHLOROPLASTIC"/>
    <property type="match status" value="1"/>
</dbReference>
<evidence type="ECO:0000256" key="10">
    <source>
        <dbReference type="ARBA" id="ARBA00024849"/>
    </source>
</evidence>
<evidence type="ECO:0000256" key="13">
    <source>
        <dbReference type="PROSITE-ProRule" id="PRU00277"/>
    </source>
</evidence>
<comment type="similarity">
    <text evidence="2 12 14">Belongs to the FKBP-type PPIase family. Tig subfamily.</text>
</comment>
<keyword evidence="7 12" id="KW-0143">Chaperone</keyword>
<dbReference type="InterPro" id="IPR008881">
    <property type="entry name" value="Trigger_fac_ribosome-bd_bac"/>
</dbReference>
<keyword evidence="5 12" id="KW-0132">Cell division</keyword>
<keyword evidence="6 12" id="KW-0697">Rotamase</keyword>
<dbReference type="InterPro" id="IPR005215">
    <property type="entry name" value="Trig_fac"/>
</dbReference>
<evidence type="ECO:0000256" key="15">
    <source>
        <dbReference type="SAM" id="Coils"/>
    </source>
</evidence>
<dbReference type="InterPro" id="IPR001179">
    <property type="entry name" value="PPIase_FKBP_dom"/>
</dbReference>
<keyword evidence="15" id="KW-0175">Coiled coil</keyword>
<dbReference type="EC" id="5.2.1.8" evidence="3 12"/>
<evidence type="ECO:0000256" key="9">
    <source>
        <dbReference type="ARBA" id="ARBA00023306"/>
    </source>
</evidence>
<feature type="coiled-coil region" evidence="15">
    <location>
        <begin position="361"/>
        <end position="388"/>
    </location>
</feature>
<evidence type="ECO:0000256" key="4">
    <source>
        <dbReference type="ARBA" id="ARBA00016902"/>
    </source>
</evidence>
<evidence type="ECO:0000256" key="12">
    <source>
        <dbReference type="HAMAP-Rule" id="MF_00303"/>
    </source>
</evidence>
<proteinExistence type="inferred from homology"/>
<evidence type="ECO:0000259" key="16">
    <source>
        <dbReference type="PROSITE" id="PS50059"/>
    </source>
</evidence>
<comment type="function">
    <text evidence="10 12">Involved in protein export. Acts as a chaperone by maintaining the newly synthesized protein in an open conformation. Functions as a peptidyl-prolyl cis-trans isomerase.</text>
</comment>
<dbReference type="SUPFAM" id="SSF54534">
    <property type="entry name" value="FKBP-like"/>
    <property type="match status" value="1"/>
</dbReference>
<dbReference type="Gene3D" id="3.10.50.40">
    <property type="match status" value="1"/>
</dbReference>
<dbReference type="InterPro" id="IPR037041">
    <property type="entry name" value="Trigger_fac_C_sf"/>
</dbReference>
<dbReference type="GO" id="GO:0003755">
    <property type="term" value="F:peptidyl-prolyl cis-trans isomerase activity"/>
    <property type="evidence" value="ECO:0007669"/>
    <property type="project" value="UniProtKB-EC"/>
</dbReference>
<feature type="coiled-coil region" evidence="15">
    <location>
        <begin position="128"/>
        <end position="162"/>
    </location>
</feature>
<evidence type="ECO:0000256" key="8">
    <source>
        <dbReference type="ARBA" id="ARBA00023235"/>
    </source>
</evidence>
<accession>A0ABW8TF12</accession>
<dbReference type="Proteomes" id="UP001623592">
    <property type="component" value="Unassembled WGS sequence"/>
</dbReference>
<gene>
    <name evidence="12 17" type="primary">tig</name>
    <name evidence="17" type="ORF">ACJDT4_11800</name>
</gene>
<comment type="caution">
    <text evidence="17">The sequence shown here is derived from an EMBL/GenBank/DDBJ whole genome shotgun (WGS) entry which is preliminary data.</text>
</comment>
<dbReference type="InterPro" id="IPR008880">
    <property type="entry name" value="Trigger_fac_C"/>
</dbReference>
<evidence type="ECO:0000256" key="14">
    <source>
        <dbReference type="RuleBase" id="RU003914"/>
    </source>
</evidence>
<name>A0ABW8TF12_9CLOT</name>
<evidence type="ECO:0000256" key="5">
    <source>
        <dbReference type="ARBA" id="ARBA00022618"/>
    </source>
</evidence>
<dbReference type="Pfam" id="PF05698">
    <property type="entry name" value="Trigger_C"/>
    <property type="match status" value="1"/>
</dbReference>
<sequence>MNVNVEKTEKNIIKFDITVEAEKFQEFIMKAYNKNRVKYNIPGFRKGKAPFQIIKQYYGVGVFYEDAVNYCIDATYPKVVEENNIDPVAYPEIDIVTLEEGKDFVYSAKVTVKPEVELGEYKGVEVKKADHEVKDEDVENELKKMQEKNARIETKEDGAIEKGNLAVIDFKGYIGDEAFEGGEGNDFSLEIGSGTFIDNFEEQLIGSKKGDHVTVNVTFPEEYGKEELNGKEARFEVDIKEIKIKEIPALDDEFAKEISEFDTLEEVKADIKKKIEEANAERAKVEFEDSVVDAAAENAKIDIPEVMIKNETDGMLKELESRLKYQGLDLQSYYQFTNSSEEKVRDYMKETAEKRVRTKLVIEKIAEVEKIEATEEELKEKAMEYAKQYTDKELDKMAELLLQAQRSIIEKDVVNSKVIDLLVKNSKVIA</sequence>
<evidence type="ECO:0000256" key="3">
    <source>
        <dbReference type="ARBA" id="ARBA00013194"/>
    </source>
</evidence>
<evidence type="ECO:0000256" key="11">
    <source>
        <dbReference type="ARBA" id="ARBA00029986"/>
    </source>
</evidence>
<feature type="domain" description="PPIase FKBP-type" evidence="16">
    <location>
        <begin position="163"/>
        <end position="248"/>
    </location>
</feature>
<dbReference type="InterPro" id="IPR036611">
    <property type="entry name" value="Trigger_fac_ribosome-bd_sf"/>
</dbReference>
<reference evidence="17 18" key="1">
    <citation type="submission" date="2024-11" db="EMBL/GenBank/DDBJ databases">
        <authorList>
            <person name="Heng Y.C."/>
            <person name="Lim A.C.H."/>
            <person name="Lee J.K.Y."/>
            <person name="Kittelmann S."/>
        </authorList>
    </citation>
    <scope>NUCLEOTIDE SEQUENCE [LARGE SCALE GENOMIC DNA]</scope>
    <source>
        <strain evidence="17 18">WILCCON 0114</strain>
    </source>
</reference>
<evidence type="ECO:0000313" key="17">
    <source>
        <dbReference type="EMBL" id="MFL0251109.1"/>
    </source>
</evidence>
<keyword evidence="9 12" id="KW-0131">Cell cycle</keyword>
<organism evidence="17 18">
    <name type="scientific">Clostridium neuense</name>
    <dbReference type="NCBI Taxonomy" id="1728934"/>
    <lineage>
        <taxon>Bacteria</taxon>
        <taxon>Bacillati</taxon>
        <taxon>Bacillota</taxon>
        <taxon>Clostridia</taxon>
        <taxon>Eubacteriales</taxon>
        <taxon>Clostridiaceae</taxon>
        <taxon>Clostridium</taxon>
    </lineage>
</organism>
<dbReference type="Pfam" id="PF00254">
    <property type="entry name" value="FKBP_C"/>
    <property type="match status" value="1"/>
</dbReference>
<keyword evidence="8 12" id="KW-0413">Isomerase</keyword>
<dbReference type="PANTHER" id="PTHR30560">
    <property type="entry name" value="TRIGGER FACTOR CHAPERONE AND PEPTIDYL-PROLYL CIS/TRANS ISOMERASE"/>
    <property type="match status" value="1"/>
</dbReference>